<dbReference type="SUPFAM" id="SSF52540">
    <property type="entry name" value="P-loop containing nucleoside triphosphate hydrolases"/>
    <property type="match status" value="1"/>
</dbReference>
<reference evidence="3 5" key="2">
    <citation type="submission" date="2017-06" db="EMBL/GenBank/DDBJ databases">
        <authorList>
            <consortium name="Pathogen Informatics"/>
        </authorList>
    </citation>
    <scope>NUCLEOTIDE SEQUENCE [LARGE SCALE GENOMIC DNA]</scope>
    <source>
        <strain evidence="3 5">NCTC12230</strain>
    </source>
</reference>
<reference evidence="2 4" key="1">
    <citation type="submission" date="2017-01" db="EMBL/GenBank/DDBJ databases">
        <authorList>
            <person name="Wolfgang W.J."/>
            <person name="Cole J."/>
            <person name="Wroblewski D."/>
            <person name="Mcginnis J."/>
            <person name="Musser K.A."/>
        </authorList>
    </citation>
    <scope>NUCLEOTIDE SEQUENCE [LARGE SCALE GENOMIC DNA]</scope>
    <source>
        <strain evidence="2 4">DSM 21643</strain>
    </source>
</reference>
<dbReference type="EC" id="3.6.3.-" evidence="3"/>
<dbReference type="KEGG" id="nzo:SAMEA4504057_1486"/>
<dbReference type="InterPro" id="IPR027417">
    <property type="entry name" value="P-loop_NTPase"/>
</dbReference>
<evidence type="ECO:0000313" key="5">
    <source>
        <dbReference type="Proteomes" id="UP000215033"/>
    </source>
</evidence>
<protein>
    <submittedName>
        <fullName evidence="2 3">ATPase</fullName>
        <ecNumber evidence="3">3.6.3.-</ecNumber>
    </submittedName>
</protein>
<evidence type="ECO:0000313" key="2">
    <source>
        <dbReference type="EMBL" id="OSI11472.1"/>
    </source>
</evidence>
<dbReference type="EMBL" id="MTBM01000001">
    <property type="protein sequence ID" value="OSI11472.1"/>
    <property type="molecule type" value="Genomic_DNA"/>
</dbReference>
<evidence type="ECO:0000259" key="1">
    <source>
        <dbReference type="SMART" id="SM00382"/>
    </source>
</evidence>
<dbReference type="PANTHER" id="PTHR32204">
    <property type="entry name" value="ATPASE RAVA"/>
    <property type="match status" value="1"/>
</dbReference>
<dbReference type="AlphaFoldDB" id="A0AB38DRI9"/>
<dbReference type="InterPro" id="IPR045427">
    <property type="entry name" value="MoxR"/>
</dbReference>
<organism evidence="3 5">
    <name type="scientific">Neisseria zoodegmatis</name>
    <dbReference type="NCBI Taxonomy" id="326523"/>
    <lineage>
        <taxon>Bacteria</taxon>
        <taxon>Pseudomonadati</taxon>
        <taxon>Pseudomonadota</taxon>
        <taxon>Betaproteobacteria</taxon>
        <taxon>Neisseriales</taxon>
        <taxon>Neisseriaceae</taxon>
        <taxon>Neisseria</taxon>
    </lineage>
</organism>
<evidence type="ECO:0000313" key="3">
    <source>
        <dbReference type="EMBL" id="SNU79978.1"/>
    </source>
</evidence>
<dbReference type="PANTHER" id="PTHR32204:SF0">
    <property type="entry name" value="ATPASE RAVA"/>
    <property type="match status" value="1"/>
</dbReference>
<keyword evidence="3" id="KW-0378">Hydrolase</keyword>
<sequence>MKSNSKYINKYTRMVKDVESFKSHMKNTMQKRITDLLSQLTDGIHERDQIMALSLLGAIAGHNTFLFGPPGTAKSLISRRLASAFENPHYFEYLMNRFSTPEEVFGPVSIKALKEDRYIRQIQGYLPTADFAFLDEIWKASPAILNNLLTIINERIFKNGDEQIEVPLKALIAASNEIPPENQGLEALYDRFILRLFVPPIEQEENFNQLLDSKPSNDKLEISSNLRINYHELTKWRDQLHEVKLNEDTLLIIKSIRKELTERFDELGVYISDRRWQRAATLLKAAAFCNGRRETNHSDVTLLKYCLWTTPDNREAVEKIVMNSVKSCGFNTDVDLAALDREKESLDKEINKELYYSKDIYQTITLPDGRQYFKVIWEDVGNDPLYIKCSYLKTNQDFNLVNSNGNGYPHITGNFNGQGSCKLEYKNYYHRTATFTPKVLFHKGDKKEDINIRLIESLAQSVSEIRKQLVDVLKQVEKKHTDYQKFLQSPFVTQSDIDVAVSGILDQIDKLNLRIKDCERLESLCR</sequence>
<dbReference type="GO" id="GO:0016787">
    <property type="term" value="F:hydrolase activity"/>
    <property type="evidence" value="ECO:0007669"/>
    <property type="project" value="UniProtKB-KW"/>
</dbReference>
<keyword evidence="4" id="KW-1185">Reference proteome</keyword>
<dbReference type="CDD" id="cd00009">
    <property type="entry name" value="AAA"/>
    <property type="match status" value="1"/>
</dbReference>
<dbReference type="InterPro" id="IPR050513">
    <property type="entry name" value="RavA_ATPases"/>
</dbReference>
<dbReference type="Pfam" id="PF17868">
    <property type="entry name" value="AAA_lid_8"/>
    <property type="match status" value="1"/>
</dbReference>
<feature type="domain" description="AAA+ ATPase" evidence="1">
    <location>
        <begin position="60"/>
        <end position="202"/>
    </location>
</feature>
<dbReference type="InterPro" id="IPR003593">
    <property type="entry name" value="AAA+_ATPase"/>
</dbReference>
<name>A0AB38DRI9_9NEIS</name>
<dbReference type="Pfam" id="PF20030">
    <property type="entry name" value="bpMoxR"/>
    <property type="match status" value="1"/>
</dbReference>
<evidence type="ECO:0000313" key="4">
    <source>
        <dbReference type="Proteomes" id="UP000193466"/>
    </source>
</evidence>
<dbReference type="Proteomes" id="UP000193466">
    <property type="component" value="Unassembled WGS sequence"/>
</dbReference>
<dbReference type="Proteomes" id="UP000215033">
    <property type="component" value="Chromosome 1"/>
</dbReference>
<dbReference type="InterPro" id="IPR041538">
    <property type="entry name" value="RavA-like_AAA_lid"/>
</dbReference>
<proteinExistence type="predicted"/>
<dbReference type="SMART" id="SM00382">
    <property type="entry name" value="AAA"/>
    <property type="match status" value="1"/>
</dbReference>
<dbReference type="EMBL" id="LT906434">
    <property type="protein sequence ID" value="SNU79978.1"/>
    <property type="molecule type" value="Genomic_DNA"/>
</dbReference>
<gene>
    <name evidence="3" type="primary">ravA</name>
    <name evidence="2" type="ORF">BWD10_00435</name>
    <name evidence="3" type="ORF">SAMEA4504057_01486</name>
</gene>
<accession>A0AB38DRI9</accession>
<dbReference type="Gene3D" id="3.40.50.300">
    <property type="entry name" value="P-loop containing nucleotide triphosphate hydrolases"/>
    <property type="match status" value="1"/>
</dbReference>
<dbReference type="RefSeq" id="WP_085362525.1">
    <property type="nucleotide sequence ID" value="NZ_LT906434.1"/>
</dbReference>